<evidence type="ECO:0000256" key="2">
    <source>
        <dbReference type="SAM" id="MobiDB-lite"/>
    </source>
</evidence>
<proteinExistence type="predicted"/>
<dbReference type="AlphaFoldDB" id="L7KST2"/>
<sequence length="482" mass="54435">MTFKDPLHQGQVDVLQWVADGCPEGRWQGHAYKMTANALAGRRLLKVSKKGGGWQAEMLPAGTHYLAHGDYPPGHWKTRRNGGIPVSPDTTTSTSPPPPRPRPSSVPKPRTVRKPSASGEPKPTQKLVDDLLAADGRLVRDVSDDSPNYSHLVGIINGRKLVPDGDVVLLTKLNGHRVEIRLASTSDWTTQKPGEIADSTRSRKGHPAVAELRTENALSSITPTSVRARAFRLLNALAIEAKARGIGVSIVKIDSRGYRQAFDGYHGHLLFQFDELRCVVTVSQLSDRVPHVPTKSELERQRRGYTYIPTHDNVKSERLSVFVNADSRYSRRQHWDDTKNLPLEYRLHDVLAEMIDRNDAEKARIERERLEAIERRKRDEIATARATEAYYEQRRIDTLLGDFSRFAKRRELSEFLVAMEQHAACFEGDERVAADEWLTWCRQYIASLGPFARPLAMPTTKPPDYSQIAEFKQKLGYGRSFF</sequence>
<dbReference type="Proteomes" id="UP000010988">
    <property type="component" value="Unassembled WGS sequence"/>
</dbReference>
<name>L7KST2_9ACTN</name>
<gene>
    <name evidence="3" type="ORF">GOACH_36_00090</name>
</gene>
<keyword evidence="4" id="KW-1185">Reference proteome</keyword>
<dbReference type="EMBL" id="BANR01000036">
    <property type="protein sequence ID" value="GAC50987.1"/>
    <property type="molecule type" value="Genomic_DNA"/>
</dbReference>
<feature type="coiled-coil region" evidence="1">
    <location>
        <begin position="351"/>
        <end position="380"/>
    </location>
</feature>
<reference evidence="3 4" key="1">
    <citation type="submission" date="2012-12" db="EMBL/GenBank/DDBJ databases">
        <title>Whole genome shotgun sequence of Gordonia aichiensis NBRC 108223.</title>
        <authorList>
            <person name="Isaki-Nakamura S."/>
            <person name="Hosoyama A."/>
            <person name="Tsuchikane K."/>
            <person name="Ando Y."/>
            <person name="Baba S."/>
            <person name="Ohji S."/>
            <person name="Hamada M."/>
            <person name="Tamura T."/>
            <person name="Yamazoe A."/>
            <person name="Yamazaki S."/>
            <person name="Fujita N."/>
        </authorList>
    </citation>
    <scope>NUCLEOTIDE SEQUENCE [LARGE SCALE GENOMIC DNA]</scope>
    <source>
        <strain evidence="3 4">NBRC 108223</strain>
    </source>
</reference>
<evidence type="ECO:0000313" key="4">
    <source>
        <dbReference type="Proteomes" id="UP000010988"/>
    </source>
</evidence>
<evidence type="ECO:0000256" key="1">
    <source>
        <dbReference type="SAM" id="Coils"/>
    </source>
</evidence>
<evidence type="ECO:0000313" key="3">
    <source>
        <dbReference type="EMBL" id="GAC50987.1"/>
    </source>
</evidence>
<comment type="caution">
    <text evidence="3">The sequence shown here is derived from an EMBL/GenBank/DDBJ whole genome shotgun (WGS) entry which is preliminary data.</text>
</comment>
<feature type="compositionally biased region" description="Pro residues" evidence="2">
    <location>
        <begin position="95"/>
        <end position="106"/>
    </location>
</feature>
<protein>
    <submittedName>
        <fullName evidence="3">Uncharacterized protein</fullName>
    </submittedName>
</protein>
<dbReference type="eggNOG" id="COG2268">
    <property type="taxonomic scope" value="Bacteria"/>
</dbReference>
<dbReference type="STRING" id="1220583.GOACH_36_00090"/>
<feature type="region of interest" description="Disordered" evidence="2">
    <location>
        <begin position="72"/>
        <end position="126"/>
    </location>
</feature>
<feature type="compositionally biased region" description="Low complexity" evidence="2">
    <location>
        <begin position="85"/>
        <end position="94"/>
    </location>
</feature>
<keyword evidence="1" id="KW-0175">Coiled coil</keyword>
<accession>L7KST2</accession>
<organism evidence="3 4">
    <name type="scientific">Gordonia aichiensis NBRC 108223</name>
    <dbReference type="NCBI Taxonomy" id="1220583"/>
    <lineage>
        <taxon>Bacteria</taxon>
        <taxon>Bacillati</taxon>
        <taxon>Actinomycetota</taxon>
        <taxon>Actinomycetes</taxon>
        <taxon>Mycobacteriales</taxon>
        <taxon>Gordoniaceae</taxon>
        <taxon>Gordonia</taxon>
    </lineage>
</organism>